<evidence type="ECO:0000256" key="6">
    <source>
        <dbReference type="ARBA" id="ARBA00022723"/>
    </source>
</evidence>
<dbReference type="CDD" id="cd00496">
    <property type="entry name" value="PheRS_alpha_core"/>
    <property type="match status" value="1"/>
</dbReference>
<dbReference type="EC" id="6.1.1.20" evidence="13"/>
<dbReference type="HAMAP" id="MF_00281">
    <property type="entry name" value="Phe_tRNA_synth_alpha1"/>
    <property type="match status" value="1"/>
</dbReference>
<evidence type="ECO:0000256" key="4">
    <source>
        <dbReference type="ARBA" id="ARBA00022490"/>
    </source>
</evidence>
<feature type="domain" description="Aminoacyl-transfer RNA synthetases class-II family profile" evidence="14">
    <location>
        <begin position="63"/>
        <end position="309"/>
    </location>
</feature>
<evidence type="ECO:0000313" key="15">
    <source>
        <dbReference type="EMBL" id="AQQ09356.1"/>
    </source>
</evidence>
<dbReference type="Gene3D" id="3.30.930.10">
    <property type="entry name" value="Bira Bifunctional Protein, Domain 2"/>
    <property type="match status" value="1"/>
</dbReference>
<gene>
    <name evidence="13 15" type="primary">pheS</name>
    <name evidence="15" type="ORF">L21SP3_01160</name>
</gene>
<evidence type="ECO:0000256" key="2">
    <source>
        <dbReference type="ARBA" id="ARBA00010207"/>
    </source>
</evidence>
<dbReference type="NCBIfam" id="TIGR00468">
    <property type="entry name" value="pheS"/>
    <property type="match status" value="1"/>
</dbReference>
<evidence type="ECO:0000256" key="7">
    <source>
        <dbReference type="ARBA" id="ARBA00022741"/>
    </source>
</evidence>
<dbReference type="EMBL" id="CP019633">
    <property type="protein sequence ID" value="AQQ09356.1"/>
    <property type="molecule type" value="Genomic_DNA"/>
</dbReference>
<evidence type="ECO:0000313" key="16">
    <source>
        <dbReference type="Proteomes" id="UP000188273"/>
    </source>
</evidence>
<keyword evidence="10 13" id="KW-0648">Protein biosynthesis</keyword>
<comment type="similarity">
    <text evidence="2 13">Belongs to the class-II aminoacyl-tRNA synthetase family. Phe-tRNA synthetase alpha subunit type 1 subfamily.</text>
</comment>
<dbReference type="OrthoDB" id="9800719at2"/>
<dbReference type="GO" id="GO:0004826">
    <property type="term" value="F:phenylalanine-tRNA ligase activity"/>
    <property type="evidence" value="ECO:0007669"/>
    <property type="project" value="UniProtKB-UniRule"/>
</dbReference>
<evidence type="ECO:0000256" key="9">
    <source>
        <dbReference type="ARBA" id="ARBA00022842"/>
    </source>
</evidence>
<keyword evidence="7 13" id="KW-0547">Nucleotide-binding</keyword>
<dbReference type="SUPFAM" id="SSF46589">
    <property type="entry name" value="tRNA-binding arm"/>
    <property type="match status" value="1"/>
</dbReference>
<dbReference type="GO" id="GO:0006432">
    <property type="term" value="P:phenylalanyl-tRNA aminoacylation"/>
    <property type="evidence" value="ECO:0007669"/>
    <property type="project" value="UniProtKB-UniRule"/>
</dbReference>
<dbReference type="GO" id="GO:0000049">
    <property type="term" value="F:tRNA binding"/>
    <property type="evidence" value="ECO:0007669"/>
    <property type="project" value="InterPro"/>
</dbReference>
<keyword evidence="4 13" id="KW-0963">Cytoplasm</keyword>
<keyword evidence="16" id="KW-1185">Reference proteome</keyword>
<dbReference type="InterPro" id="IPR002319">
    <property type="entry name" value="Phenylalanyl-tRNA_Synthase"/>
</dbReference>
<evidence type="ECO:0000256" key="3">
    <source>
        <dbReference type="ARBA" id="ARBA00011209"/>
    </source>
</evidence>
<dbReference type="GO" id="GO:0005524">
    <property type="term" value="F:ATP binding"/>
    <property type="evidence" value="ECO:0007669"/>
    <property type="project" value="UniProtKB-UniRule"/>
</dbReference>
<dbReference type="RefSeq" id="WP_077539955.1">
    <property type="nucleotide sequence ID" value="NZ_CP019633.1"/>
</dbReference>
<evidence type="ECO:0000256" key="1">
    <source>
        <dbReference type="ARBA" id="ARBA00004496"/>
    </source>
</evidence>
<keyword evidence="9 13" id="KW-0460">Magnesium</keyword>
<dbReference type="InterPro" id="IPR045864">
    <property type="entry name" value="aa-tRNA-synth_II/BPL/LPL"/>
</dbReference>
<dbReference type="InterPro" id="IPR022911">
    <property type="entry name" value="Phe_tRNA_ligase_alpha1_bac"/>
</dbReference>
<dbReference type="Proteomes" id="UP000188273">
    <property type="component" value="Chromosome"/>
</dbReference>
<evidence type="ECO:0000256" key="10">
    <source>
        <dbReference type="ARBA" id="ARBA00022917"/>
    </source>
</evidence>
<dbReference type="InterPro" id="IPR010978">
    <property type="entry name" value="tRNA-bd_arm"/>
</dbReference>
<dbReference type="Pfam" id="PF02912">
    <property type="entry name" value="Phe_tRNA-synt_N"/>
    <property type="match status" value="1"/>
</dbReference>
<dbReference type="STRING" id="1940790.L21SP3_01160"/>
<dbReference type="InterPro" id="IPR004188">
    <property type="entry name" value="Phe-tRNA_ligase_II_N"/>
</dbReference>
<comment type="cofactor">
    <cofactor evidence="13">
        <name>Mg(2+)</name>
        <dbReference type="ChEBI" id="CHEBI:18420"/>
    </cofactor>
    <text evidence="13">Binds 2 magnesium ions per tetramer.</text>
</comment>
<dbReference type="Pfam" id="PF01409">
    <property type="entry name" value="tRNA-synt_2d"/>
    <property type="match status" value="1"/>
</dbReference>
<keyword evidence="5 13" id="KW-0436">Ligase</keyword>
<dbReference type="KEGG" id="pbu:L21SP3_01160"/>
<evidence type="ECO:0000256" key="12">
    <source>
        <dbReference type="ARBA" id="ARBA00049255"/>
    </source>
</evidence>
<dbReference type="InterPro" id="IPR006195">
    <property type="entry name" value="aa-tRNA-synth_II"/>
</dbReference>
<keyword evidence="8 13" id="KW-0067">ATP-binding</keyword>
<evidence type="ECO:0000256" key="8">
    <source>
        <dbReference type="ARBA" id="ARBA00022840"/>
    </source>
</evidence>
<evidence type="ECO:0000256" key="11">
    <source>
        <dbReference type="ARBA" id="ARBA00023146"/>
    </source>
</evidence>
<keyword evidence="11 13" id="KW-0030">Aminoacyl-tRNA synthetase</keyword>
<evidence type="ECO:0000256" key="5">
    <source>
        <dbReference type="ARBA" id="ARBA00022598"/>
    </source>
</evidence>
<name>A0A1Q2HQ25_9BACT</name>
<accession>A0A1Q2HQ25</accession>
<organism evidence="15 16">
    <name type="scientific">Sedimentisphaera cyanobacteriorum</name>
    <dbReference type="NCBI Taxonomy" id="1940790"/>
    <lineage>
        <taxon>Bacteria</taxon>
        <taxon>Pseudomonadati</taxon>
        <taxon>Planctomycetota</taxon>
        <taxon>Phycisphaerae</taxon>
        <taxon>Sedimentisphaerales</taxon>
        <taxon>Sedimentisphaeraceae</taxon>
        <taxon>Sedimentisphaera</taxon>
    </lineage>
</organism>
<comment type="subunit">
    <text evidence="3 13">Tetramer of two alpha and two beta subunits.</text>
</comment>
<evidence type="ECO:0000259" key="14">
    <source>
        <dbReference type="PROSITE" id="PS50862"/>
    </source>
</evidence>
<dbReference type="AlphaFoldDB" id="A0A1Q2HQ25"/>
<dbReference type="GO" id="GO:0000287">
    <property type="term" value="F:magnesium ion binding"/>
    <property type="evidence" value="ECO:0007669"/>
    <property type="project" value="UniProtKB-UniRule"/>
</dbReference>
<dbReference type="InterPro" id="IPR004529">
    <property type="entry name" value="Phe-tRNA-synth_IIc_asu"/>
</dbReference>
<dbReference type="PROSITE" id="PS50862">
    <property type="entry name" value="AA_TRNA_LIGASE_II"/>
    <property type="match status" value="1"/>
</dbReference>
<comment type="subcellular location">
    <subcellularLocation>
        <location evidence="1 13">Cytoplasm</location>
    </subcellularLocation>
</comment>
<dbReference type="PANTHER" id="PTHR11538:SF41">
    <property type="entry name" value="PHENYLALANINE--TRNA LIGASE, MITOCHONDRIAL"/>
    <property type="match status" value="1"/>
</dbReference>
<evidence type="ECO:0000256" key="13">
    <source>
        <dbReference type="HAMAP-Rule" id="MF_00281"/>
    </source>
</evidence>
<dbReference type="GO" id="GO:0005737">
    <property type="term" value="C:cytoplasm"/>
    <property type="evidence" value="ECO:0007669"/>
    <property type="project" value="UniProtKB-SubCell"/>
</dbReference>
<feature type="binding site" evidence="13">
    <location>
        <position position="253"/>
    </location>
    <ligand>
        <name>Mg(2+)</name>
        <dbReference type="ChEBI" id="CHEBI:18420"/>
        <note>shared with beta subunit</note>
    </ligand>
</feature>
<protein>
    <recommendedName>
        <fullName evidence="13">Phenylalanine--tRNA ligase alpha subunit</fullName>
        <ecNumber evidence="13">6.1.1.20</ecNumber>
    </recommendedName>
    <alternativeName>
        <fullName evidence="13">Phenylalanyl-tRNA synthetase alpha subunit</fullName>
        <shortName evidence="13">PheRS</shortName>
    </alternativeName>
</protein>
<reference evidence="16" key="1">
    <citation type="submission" date="2017-02" db="EMBL/GenBank/DDBJ databases">
        <title>Comparative genomics and description of representatives of a novel lineage of planctomycetes thriving in anoxic sediments.</title>
        <authorList>
            <person name="Spring S."/>
            <person name="Bunk B."/>
            <person name="Sproer C."/>
            <person name="Klenk H.-P."/>
        </authorList>
    </citation>
    <scope>NUCLEOTIDE SEQUENCE [LARGE SCALE GENOMIC DNA]</scope>
    <source>
        <strain evidence="16">L21-RPul-D3</strain>
    </source>
</reference>
<keyword evidence="6 13" id="KW-0479">Metal-binding</keyword>
<dbReference type="PANTHER" id="PTHR11538">
    <property type="entry name" value="PHENYLALANYL-TRNA SYNTHETASE"/>
    <property type="match status" value="1"/>
</dbReference>
<comment type="catalytic activity">
    <reaction evidence="12 13">
        <text>tRNA(Phe) + L-phenylalanine + ATP = L-phenylalanyl-tRNA(Phe) + AMP + diphosphate + H(+)</text>
        <dbReference type="Rhea" id="RHEA:19413"/>
        <dbReference type="Rhea" id="RHEA-COMP:9668"/>
        <dbReference type="Rhea" id="RHEA-COMP:9699"/>
        <dbReference type="ChEBI" id="CHEBI:15378"/>
        <dbReference type="ChEBI" id="CHEBI:30616"/>
        <dbReference type="ChEBI" id="CHEBI:33019"/>
        <dbReference type="ChEBI" id="CHEBI:58095"/>
        <dbReference type="ChEBI" id="CHEBI:78442"/>
        <dbReference type="ChEBI" id="CHEBI:78531"/>
        <dbReference type="ChEBI" id="CHEBI:456215"/>
        <dbReference type="EC" id="6.1.1.20"/>
    </reaction>
</comment>
<proteinExistence type="inferred from homology"/>
<sequence>MLKDFENTGKEAMQELEQVQSSEALEQYRIKYLGRKGLITKLLSKIGEVAPEDRAEAGKLANKIKNEVNQAFKQKQKSLSGGESGKAEKLIEDVTLPGLKPAVGKQHVISNTVNELLDIFGRMGFGIAYGPEVEDEWHNFIALNIPDEHPARDPADNFYIDENTLLRSQTSTIQIRVMESQKPPIRVVAPGRVYRPDTVDATHMFMFHQIEALVVDEGVSMIDLKTTVDQFVRTFFGEDTKWRFRPSFFPFTEPSAEIDLLFHNKDGSEQWIEIGGCGMVDPNVFDSVGIDSEKYTGWAFGLGIERLAMRKFGIYDIRLLYENDLRFLDQF</sequence>
<dbReference type="SUPFAM" id="SSF55681">
    <property type="entry name" value="Class II aaRS and biotin synthetases"/>
    <property type="match status" value="1"/>
</dbReference>